<proteinExistence type="inferred from homology"/>
<dbReference type="CDD" id="cd04112">
    <property type="entry name" value="Rab26"/>
    <property type="match status" value="1"/>
</dbReference>
<keyword evidence="11" id="KW-0449">Lipoprotein</keyword>
<comment type="similarity">
    <text evidence="2">Belongs to the small GTPase superfamily. Rab family.</text>
</comment>
<keyword evidence="16" id="KW-1185">Reference proteome</keyword>
<reference evidence="15" key="3">
    <citation type="submission" date="2025-09" db="UniProtKB">
        <authorList>
            <consortium name="Ensembl"/>
        </authorList>
    </citation>
    <scope>IDENTIFICATION</scope>
</reference>
<dbReference type="SMART" id="SM00173">
    <property type="entry name" value="RAS"/>
    <property type="match status" value="1"/>
</dbReference>
<keyword evidence="8" id="KW-0460">Magnesium</keyword>
<keyword evidence="4" id="KW-0813">Transport</keyword>
<comment type="cofactor">
    <cofactor evidence="1">
        <name>Mg(2+)</name>
        <dbReference type="ChEBI" id="CHEBI:18420"/>
    </cofactor>
</comment>
<dbReference type="FunFam" id="3.40.50.300:FF:000459">
    <property type="entry name" value="ras-related protein Rab-37 isoform X1"/>
    <property type="match status" value="1"/>
</dbReference>
<dbReference type="GO" id="GO:0003925">
    <property type="term" value="F:G protein activity"/>
    <property type="evidence" value="ECO:0007669"/>
    <property type="project" value="UniProtKB-EC"/>
</dbReference>
<evidence type="ECO:0000256" key="14">
    <source>
        <dbReference type="SAM" id="MobiDB-lite"/>
    </source>
</evidence>
<keyword evidence="7" id="KW-0378">Hydrolase</keyword>
<keyword evidence="5" id="KW-0479">Metal-binding</keyword>
<evidence type="ECO:0000256" key="10">
    <source>
        <dbReference type="ARBA" id="ARBA00023134"/>
    </source>
</evidence>
<evidence type="ECO:0000256" key="1">
    <source>
        <dbReference type="ARBA" id="ARBA00001946"/>
    </source>
</evidence>
<sequence length="381" mass="39883">MGQTPHPGPGWWGGSGSCRPHCPGVAGWDLAAPGSPSPHSVRDGVAVHLWGEQFLLSPPMSPEGCAGALRAVPLANPGSPVWGCSGAGFHSSASSSSSRARAGQGGGRRTASGVASAGGGGGGRGGGRRVGPRLPLAPRRRGSAAPLGRTMGGPDGAAGSETPPAGSGEPPKGGRDPPALPRDYELSGKVMLLGDSGVGKTCFLLQFKDGAFLSGTFIATVGIDFRNKVVAVDGVKVKLQIWDTAGQERFRSVTHAYYRDAQALLLLYDITSKMSFDNIRAWLTEIHEYAQKDVVIMLLGNKADVSSERAVRTEDGASLAREYGVPFMETSAKTGMNVELAFLAIAKELKQRAVQPLDEPRFQIHDYIESQKKKSSCCAFS</sequence>
<dbReference type="Pfam" id="PF00071">
    <property type="entry name" value="Ras"/>
    <property type="match status" value="1"/>
</dbReference>
<evidence type="ECO:0000256" key="6">
    <source>
        <dbReference type="ARBA" id="ARBA00022741"/>
    </source>
</evidence>
<dbReference type="EC" id="3.6.5.2" evidence="3"/>
<evidence type="ECO:0000256" key="7">
    <source>
        <dbReference type="ARBA" id="ARBA00022801"/>
    </source>
</evidence>
<evidence type="ECO:0000313" key="15">
    <source>
        <dbReference type="Ensembl" id="ENSCMUP00000018086.1"/>
    </source>
</evidence>
<feature type="compositionally biased region" description="Low complexity" evidence="14">
    <location>
        <begin position="132"/>
        <end position="149"/>
    </location>
</feature>
<dbReference type="AlphaFoldDB" id="A0A8C3E8W9"/>
<dbReference type="PROSITE" id="PS51420">
    <property type="entry name" value="RHO"/>
    <property type="match status" value="1"/>
</dbReference>
<evidence type="ECO:0000256" key="3">
    <source>
        <dbReference type="ARBA" id="ARBA00011984"/>
    </source>
</evidence>
<evidence type="ECO:0000256" key="12">
    <source>
        <dbReference type="ARBA" id="ARBA00023289"/>
    </source>
</evidence>
<gene>
    <name evidence="15" type="primary">RAB37</name>
</gene>
<evidence type="ECO:0000313" key="16">
    <source>
        <dbReference type="Proteomes" id="UP000694553"/>
    </source>
</evidence>
<dbReference type="PROSITE" id="PS51421">
    <property type="entry name" value="RAS"/>
    <property type="match status" value="1"/>
</dbReference>
<evidence type="ECO:0000256" key="4">
    <source>
        <dbReference type="ARBA" id="ARBA00022448"/>
    </source>
</evidence>
<dbReference type="SMART" id="SM00177">
    <property type="entry name" value="ARF"/>
    <property type="match status" value="1"/>
</dbReference>
<dbReference type="Proteomes" id="UP000694553">
    <property type="component" value="Unassembled WGS sequence"/>
</dbReference>
<dbReference type="InterPro" id="IPR005225">
    <property type="entry name" value="Small_GTP-bd"/>
</dbReference>
<dbReference type="GO" id="GO:0046872">
    <property type="term" value="F:metal ion binding"/>
    <property type="evidence" value="ECO:0007669"/>
    <property type="project" value="UniProtKB-KW"/>
</dbReference>
<dbReference type="SMART" id="SM00176">
    <property type="entry name" value="RAN"/>
    <property type="match status" value="1"/>
</dbReference>
<reference evidence="15" key="2">
    <citation type="submission" date="2025-08" db="UniProtKB">
        <authorList>
            <consortium name="Ensembl"/>
        </authorList>
    </citation>
    <scope>IDENTIFICATION</scope>
</reference>
<dbReference type="SMART" id="SM00175">
    <property type="entry name" value="RAB"/>
    <property type="match status" value="1"/>
</dbReference>
<dbReference type="PRINTS" id="PR00449">
    <property type="entry name" value="RASTRNSFRMNG"/>
</dbReference>
<dbReference type="Gene3D" id="3.40.50.300">
    <property type="entry name" value="P-loop containing nucleotide triphosphate hydrolases"/>
    <property type="match status" value="1"/>
</dbReference>
<evidence type="ECO:0000256" key="9">
    <source>
        <dbReference type="ARBA" id="ARBA00022927"/>
    </source>
</evidence>
<feature type="compositionally biased region" description="Low complexity" evidence="14">
    <location>
        <begin position="88"/>
        <end position="102"/>
    </location>
</feature>
<evidence type="ECO:0000256" key="2">
    <source>
        <dbReference type="ARBA" id="ARBA00006270"/>
    </source>
</evidence>
<dbReference type="SMART" id="SM00174">
    <property type="entry name" value="RHO"/>
    <property type="match status" value="1"/>
</dbReference>
<dbReference type="PANTHER" id="PTHR47978">
    <property type="match status" value="1"/>
</dbReference>
<feature type="region of interest" description="Disordered" evidence="14">
    <location>
        <begin position="88"/>
        <end position="181"/>
    </location>
</feature>
<evidence type="ECO:0000256" key="5">
    <source>
        <dbReference type="ARBA" id="ARBA00022723"/>
    </source>
</evidence>
<dbReference type="GO" id="GO:0015031">
    <property type="term" value="P:protein transport"/>
    <property type="evidence" value="ECO:0007669"/>
    <property type="project" value="UniProtKB-KW"/>
</dbReference>
<dbReference type="NCBIfam" id="TIGR00231">
    <property type="entry name" value="small_GTP"/>
    <property type="match status" value="1"/>
</dbReference>
<protein>
    <recommendedName>
        <fullName evidence="3">small monomeric GTPase</fullName>
        <ecNumber evidence="3">3.6.5.2</ecNumber>
    </recommendedName>
</protein>
<feature type="compositionally biased region" description="Gly residues" evidence="14">
    <location>
        <begin position="116"/>
        <end position="125"/>
    </location>
</feature>
<organism evidence="15 16">
    <name type="scientific">Corvus moneduloides</name>
    <name type="common">New Caledonian crow</name>
    <dbReference type="NCBI Taxonomy" id="1196302"/>
    <lineage>
        <taxon>Eukaryota</taxon>
        <taxon>Metazoa</taxon>
        <taxon>Chordata</taxon>
        <taxon>Craniata</taxon>
        <taxon>Vertebrata</taxon>
        <taxon>Euteleostomi</taxon>
        <taxon>Archelosauria</taxon>
        <taxon>Archosauria</taxon>
        <taxon>Dinosauria</taxon>
        <taxon>Saurischia</taxon>
        <taxon>Theropoda</taxon>
        <taxon>Coelurosauria</taxon>
        <taxon>Aves</taxon>
        <taxon>Neognathae</taxon>
        <taxon>Neoaves</taxon>
        <taxon>Telluraves</taxon>
        <taxon>Australaves</taxon>
        <taxon>Passeriformes</taxon>
        <taxon>Corvoidea</taxon>
        <taxon>Corvidae</taxon>
        <taxon>Corvus</taxon>
    </lineage>
</organism>
<evidence type="ECO:0000256" key="11">
    <source>
        <dbReference type="ARBA" id="ARBA00023288"/>
    </source>
</evidence>
<keyword evidence="6" id="KW-0547">Nucleotide-binding</keyword>
<accession>A0A8C3E8W9</accession>
<keyword evidence="12" id="KW-0636">Prenylation</keyword>
<dbReference type="PROSITE" id="PS51419">
    <property type="entry name" value="RAB"/>
    <property type="match status" value="1"/>
</dbReference>
<name>A0A8C3E8W9_CORMO</name>
<dbReference type="InterPro" id="IPR001806">
    <property type="entry name" value="Small_GTPase"/>
</dbReference>
<dbReference type="InterPro" id="IPR027417">
    <property type="entry name" value="P-loop_NTPase"/>
</dbReference>
<evidence type="ECO:0000256" key="8">
    <source>
        <dbReference type="ARBA" id="ARBA00022842"/>
    </source>
</evidence>
<keyword evidence="9" id="KW-0653">Protein transport</keyword>
<dbReference type="Ensembl" id="ENSCMUT00000019432.2">
    <property type="protein sequence ID" value="ENSCMUP00000018086.1"/>
    <property type="gene ID" value="ENSCMUG00000011182.2"/>
</dbReference>
<dbReference type="GO" id="GO:0005525">
    <property type="term" value="F:GTP binding"/>
    <property type="evidence" value="ECO:0007669"/>
    <property type="project" value="UniProtKB-KW"/>
</dbReference>
<evidence type="ECO:0000256" key="13">
    <source>
        <dbReference type="ARBA" id="ARBA00047660"/>
    </source>
</evidence>
<dbReference type="SUPFAM" id="SSF52540">
    <property type="entry name" value="P-loop containing nucleoside triphosphate hydrolases"/>
    <property type="match status" value="1"/>
</dbReference>
<comment type="catalytic activity">
    <reaction evidence="13">
        <text>GTP + H2O = GDP + phosphate + H(+)</text>
        <dbReference type="Rhea" id="RHEA:19669"/>
        <dbReference type="ChEBI" id="CHEBI:15377"/>
        <dbReference type="ChEBI" id="CHEBI:15378"/>
        <dbReference type="ChEBI" id="CHEBI:37565"/>
        <dbReference type="ChEBI" id="CHEBI:43474"/>
        <dbReference type="ChEBI" id="CHEBI:58189"/>
        <dbReference type="EC" id="3.6.5.2"/>
    </reaction>
    <physiologicalReaction direction="left-to-right" evidence="13">
        <dbReference type="Rhea" id="RHEA:19670"/>
    </physiologicalReaction>
</comment>
<keyword evidence="10" id="KW-0342">GTP-binding</keyword>
<reference evidence="16" key="1">
    <citation type="submission" date="2019-10" db="EMBL/GenBank/DDBJ databases">
        <title>Corvus moneduloides (New Caledonian crow) genome, bCorMon1, primary haplotype.</title>
        <authorList>
            <person name="Rutz C."/>
            <person name="Fungtammasan C."/>
            <person name="Mountcastle J."/>
            <person name="Formenti G."/>
            <person name="Chow W."/>
            <person name="Howe K."/>
            <person name="Steele M.P."/>
            <person name="Fernandes J."/>
            <person name="Gilbert M.T.P."/>
            <person name="Fedrigo O."/>
            <person name="Jarvis E.D."/>
            <person name="Gemmell N."/>
        </authorList>
    </citation>
    <scope>NUCLEOTIDE SEQUENCE [LARGE SCALE GENOMIC DNA]</scope>
</reference>